<dbReference type="Proteomes" id="UP000440224">
    <property type="component" value="Unassembled WGS sequence"/>
</dbReference>
<keyword evidence="3" id="KW-1185">Reference proteome</keyword>
<dbReference type="EMBL" id="WJIE01000007">
    <property type="protein sequence ID" value="MRG95451.1"/>
    <property type="molecule type" value="Genomic_DNA"/>
</dbReference>
<accession>A0A6N7Q3H5</accession>
<feature type="compositionally biased region" description="Basic and acidic residues" evidence="1">
    <location>
        <begin position="1"/>
        <end position="10"/>
    </location>
</feature>
<proteinExistence type="predicted"/>
<dbReference type="AlphaFoldDB" id="A0A6N7Q3H5"/>
<comment type="caution">
    <text evidence="2">The sequence shown here is derived from an EMBL/GenBank/DDBJ whole genome shotgun (WGS) entry which is preliminary data.</text>
</comment>
<evidence type="ECO:0000256" key="1">
    <source>
        <dbReference type="SAM" id="MobiDB-lite"/>
    </source>
</evidence>
<evidence type="ECO:0000313" key="2">
    <source>
        <dbReference type="EMBL" id="MRG95451.1"/>
    </source>
</evidence>
<sequence>MPTHPDDAKFPRHAATVAQPARAPHPATVAQRRTTAAGGPGTPPHAATVAQPARAPHPATVAQRRTSTESRAAGSPARDPGKTAQRYTASPYLMDGFTDRTSDNGGIVLHDKKTLYARQDLIDAANLALASVNGDRGSYVELLTTGEVYGDDADLLRVTVRMRAGRHLLSRASPYHVELAQLNAQPNQPYQSHADCHLTAQTIMGSDDAPAGLDNTEQPVIRGPNDDYTLLEPVRNAKVFHNLNSDAGANRAMYAFFLHAMPLFAPILGRLAEEARHEARRARYLALKDRIERLQGVKLDKEVMSAYAAVYRAIYDQPVLSSVFAQTFGVNQYAIPAIGEALTQVNDEGEKIAADKGGVTDLWNFHWAGVILRDGADYVTLENLSTEFLSDKNAKWYFAMYGAGGQSFHTEASRDSHVGAHPLTLRIRTVPVARAVGKRKPGGSSKLQAILEQAKKL</sequence>
<dbReference type="OrthoDB" id="7387101at2"/>
<name>A0A6N7Q3H5_9BACT</name>
<evidence type="ECO:0000313" key="3">
    <source>
        <dbReference type="Proteomes" id="UP000440224"/>
    </source>
</evidence>
<organism evidence="2 3">
    <name type="scientific">Polyangium spumosum</name>
    <dbReference type="NCBI Taxonomy" id="889282"/>
    <lineage>
        <taxon>Bacteria</taxon>
        <taxon>Pseudomonadati</taxon>
        <taxon>Myxococcota</taxon>
        <taxon>Polyangia</taxon>
        <taxon>Polyangiales</taxon>
        <taxon>Polyangiaceae</taxon>
        <taxon>Polyangium</taxon>
    </lineage>
</organism>
<protein>
    <submittedName>
        <fullName evidence="2">Uncharacterized protein</fullName>
    </submittedName>
</protein>
<feature type="region of interest" description="Disordered" evidence="1">
    <location>
        <begin position="1"/>
        <end position="87"/>
    </location>
</feature>
<gene>
    <name evidence="2" type="ORF">GF068_26545</name>
</gene>
<dbReference type="RefSeq" id="WP_153822240.1">
    <property type="nucleotide sequence ID" value="NZ_WJIE01000007.1"/>
</dbReference>
<reference evidence="2 3" key="1">
    <citation type="submission" date="2019-10" db="EMBL/GenBank/DDBJ databases">
        <title>A soil myxobacterium in the family Polyangiaceae.</title>
        <authorList>
            <person name="Li Y."/>
            <person name="Wang J."/>
        </authorList>
    </citation>
    <scope>NUCLEOTIDE SEQUENCE [LARGE SCALE GENOMIC DNA]</scope>
    <source>
        <strain evidence="2 3">DSM 14734</strain>
    </source>
</reference>